<dbReference type="EMBL" id="OZ034815">
    <property type="protein sequence ID" value="CAL1370382.1"/>
    <property type="molecule type" value="Genomic_DNA"/>
</dbReference>
<sequence>MIEKDLLGQSQWPRPWPIPSTNFLAIPNTTCQLSLIRITTNPIPSHFVFQFHFSWLFEVHLDLVPSTTHLPPFNPHLKLQISFLPNPFIETFLETSSTNLPTINLPYPPSPIVHNSVPLFAIPSSYQNFATHQLSSSPPPTPQLEFRGCPTSEMTTELPPSCMPDSQEKEWRLDNFPFNVDLLIDRSREVGRLIKLVHEDGEAQGEQIVVSKARLMHQRGETT</sequence>
<organism evidence="1 2">
    <name type="scientific">Linum trigynum</name>
    <dbReference type="NCBI Taxonomy" id="586398"/>
    <lineage>
        <taxon>Eukaryota</taxon>
        <taxon>Viridiplantae</taxon>
        <taxon>Streptophyta</taxon>
        <taxon>Embryophyta</taxon>
        <taxon>Tracheophyta</taxon>
        <taxon>Spermatophyta</taxon>
        <taxon>Magnoliopsida</taxon>
        <taxon>eudicotyledons</taxon>
        <taxon>Gunneridae</taxon>
        <taxon>Pentapetalae</taxon>
        <taxon>rosids</taxon>
        <taxon>fabids</taxon>
        <taxon>Malpighiales</taxon>
        <taxon>Linaceae</taxon>
        <taxon>Linum</taxon>
    </lineage>
</organism>
<dbReference type="AlphaFoldDB" id="A0AAV2DAF7"/>
<keyword evidence="2" id="KW-1185">Reference proteome</keyword>
<name>A0AAV2DAF7_9ROSI</name>
<evidence type="ECO:0000313" key="2">
    <source>
        <dbReference type="Proteomes" id="UP001497516"/>
    </source>
</evidence>
<evidence type="ECO:0000313" key="1">
    <source>
        <dbReference type="EMBL" id="CAL1370382.1"/>
    </source>
</evidence>
<protein>
    <submittedName>
        <fullName evidence="1">Uncharacterized protein</fullName>
    </submittedName>
</protein>
<accession>A0AAV2DAF7</accession>
<proteinExistence type="predicted"/>
<gene>
    <name evidence="1" type="ORF">LTRI10_LOCUS12512</name>
</gene>
<reference evidence="1 2" key="1">
    <citation type="submission" date="2024-04" db="EMBL/GenBank/DDBJ databases">
        <authorList>
            <person name="Fracassetti M."/>
        </authorList>
    </citation>
    <scope>NUCLEOTIDE SEQUENCE [LARGE SCALE GENOMIC DNA]</scope>
</reference>
<dbReference type="Proteomes" id="UP001497516">
    <property type="component" value="Chromosome 2"/>
</dbReference>